<feature type="transmembrane region" description="Helical" evidence="9">
    <location>
        <begin position="6"/>
        <end position="31"/>
    </location>
</feature>
<evidence type="ECO:0000313" key="12">
    <source>
        <dbReference type="Proteomes" id="UP000553756"/>
    </source>
</evidence>
<dbReference type="InterPro" id="IPR003594">
    <property type="entry name" value="HATPase_dom"/>
</dbReference>
<gene>
    <name evidence="11" type="ORF">G1C94_0889</name>
</gene>
<proteinExistence type="predicted"/>
<keyword evidence="4" id="KW-0808">Transferase</keyword>
<dbReference type="InterPro" id="IPR005467">
    <property type="entry name" value="His_kinase_dom"/>
</dbReference>
<sequence>MSDSPLPSIAVFVVFAVIGLAVVLLVFLALVERLEPLFERWLQGVSPAQWFGDIFRRFRKRRRRGSRRGGRRSEDDDDDDPDDATLSLLSILPSASLIVDRNDDVITANPQAYRLGIMEDDRIVDEQVLAAVREVRANGGRRLFDVQTTTAQRFVDLNGSQGGSQGDSQEGGSQSEDALSVRGVRRPNWLKVTVGRIDERFVVVLLDDVSESVRFAQIRDAFIVNVSEQLLGPTQALGKLADELERDDLDTARIRATAHEVRSTSGHLNHMVSDLLLLIKAQEPITPSMANRINVMEQLDAVAERIQSPDVRVVVRGDHELMVNGDAEQIRTAVTKLVENAVQYSPQGGHVSVSVERDKTGGNAVIRVIDQGKGIAKAEQSRIFERFYRGADQSARSADGVGLGLAIVKHVALTHHGTAAVWSSPGQGSTFSLTLPLAR</sequence>
<evidence type="ECO:0000256" key="9">
    <source>
        <dbReference type="SAM" id="Phobius"/>
    </source>
</evidence>
<keyword evidence="9" id="KW-0812">Transmembrane</keyword>
<feature type="domain" description="Histidine kinase" evidence="10">
    <location>
        <begin position="225"/>
        <end position="439"/>
    </location>
</feature>
<dbReference type="InterPro" id="IPR050351">
    <property type="entry name" value="BphY/WalK/GraS-like"/>
</dbReference>
<keyword evidence="9" id="KW-1133">Transmembrane helix</keyword>
<reference evidence="11 12" key="1">
    <citation type="submission" date="2020-02" db="EMBL/GenBank/DDBJ databases">
        <title>Characterization of phylogenetic diversity of novel bifidobacterial species isolated in Czech ZOOs.</title>
        <authorList>
            <person name="Lugli G.A."/>
            <person name="Vera N.B."/>
            <person name="Ventura M."/>
        </authorList>
    </citation>
    <scope>NUCLEOTIDE SEQUENCE [LARGE SCALE GENOMIC DNA]</scope>
    <source>
        <strain evidence="11 12">DSM 109963</strain>
    </source>
</reference>
<dbReference type="PRINTS" id="PR00344">
    <property type="entry name" value="BCTRLSENSOR"/>
</dbReference>
<dbReference type="PANTHER" id="PTHR45453">
    <property type="entry name" value="PHOSPHATE REGULON SENSOR PROTEIN PHOR"/>
    <property type="match status" value="1"/>
</dbReference>
<dbReference type="Gene3D" id="3.30.565.10">
    <property type="entry name" value="Histidine kinase-like ATPase, C-terminal domain"/>
    <property type="match status" value="1"/>
</dbReference>
<evidence type="ECO:0000256" key="6">
    <source>
        <dbReference type="ARBA" id="ARBA00023012"/>
    </source>
</evidence>
<evidence type="ECO:0000256" key="8">
    <source>
        <dbReference type="SAM" id="MobiDB-lite"/>
    </source>
</evidence>
<evidence type="ECO:0000259" key="10">
    <source>
        <dbReference type="PROSITE" id="PS50109"/>
    </source>
</evidence>
<keyword evidence="6" id="KW-0902">Two-component regulatory system</keyword>
<keyword evidence="12" id="KW-1185">Reference proteome</keyword>
<dbReference type="InterPro" id="IPR036890">
    <property type="entry name" value="HATPase_C_sf"/>
</dbReference>
<keyword evidence="3" id="KW-0597">Phosphoprotein</keyword>
<protein>
    <recommendedName>
        <fullName evidence="7">Sensor-like histidine kinase SenX3</fullName>
        <ecNumber evidence="2">2.7.13.3</ecNumber>
    </recommendedName>
</protein>
<comment type="catalytic activity">
    <reaction evidence="1">
        <text>ATP + protein L-histidine = ADP + protein N-phospho-L-histidine.</text>
        <dbReference type="EC" id="2.7.13.3"/>
    </reaction>
</comment>
<dbReference type="EC" id="2.7.13.3" evidence="2"/>
<keyword evidence="9" id="KW-0472">Membrane</keyword>
<accession>A0ABX1SYM8</accession>
<evidence type="ECO:0000256" key="7">
    <source>
        <dbReference type="ARBA" id="ARBA00039401"/>
    </source>
</evidence>
<dbReference type="SMART" id="SM00387">
    <property type="entry name" value="HATPase_c"/>
    <property type="match status" value="1"/>
</dbReference>
<dbReference type="CDD" id="cd00075">
    <property type="entry name" value="HATPase"/>
    <property type="match status" value="1"/>
</dbReference>
<organism evidence="11 12">
    <name type="scientific">Bifidobacterium panos</name>
    <dbReference type="NCBI Taxonomy" id="2675321"/>
    <lineage>
        <taxon>Bacteria</taxon>
        <taxon>Bacillati</taxon>
        <taxon>Actinomycetota</taxon>
        <taxon>Actinomycetes</taxon>
        <taxon>Bifidobacteriales</taxon>
        <taxon>Bifidobacteriaceae</taxon>
        <taxon>Bifidobacterium</taxon>
    </lineage>
</organism>
<dbReference type="PANTHER" id="PTHR45453:SF1">
    <property type="entry name" value="PHOSPHATE REGULON SENSOR PROTEIN PHOR"/>
    <property type="match status" value="1"/>
</dbReference>
<evidence type="ECO:0000256" key="5">
    <source>
        <dbReference type="ARBA" id="ARBA00022777"/>
    </source>
</evidence>
<dbReference type="Proteomes" id="UP000553756">
    <property type="component" value="Unassembled WGS sequence"/>
</dbReference>
<keyword evidence="5" id="KW-0418">Kinase</keyword>
<evidence type="ECO:0000256" key="3">
    <source>
        <dbReference type="ARBA" id="ARBA00022553"/>
    </source>
</evidence>
<dbReference type="PROSITE" id="PS50109">
    <property type="entry name" value="HIS_KIN"/>
    <property type="match status" value="1"/>
</dbReference>
<feature type="compositionally biased region" description="Low complexity" evidence="8">
    <location>
        <begin position="166"/>
        <end position="177"/>
    </location>
</feature>
<dbReference type="EMBL" id="JAAIIJ010000017">
    <property type="protein sequence ID" value="NMN02267.1"/>
    <property type="molecule type" value="Genomic_DNA"/>
</dbReference>
<name>A0ABX1SYM8_9BIFI</name>
<feature type="region of interest" description="Disordered" evidence="8">
    <location>
        <begin position="156"/>
        <end position="178"/>
    </location>
</feature>
<dbReference type="SUPFAM" id="SSF55874">
    <property type="entry name" value="ATPase domain of HSP90 chaperone/DNA topoisomerase II/histidine kinase"/>
    <property type="match status" value="1"/>
</dbReference>
<dbReference type="RefSeq" id="WP_172145326.1">
    <property type="nucleotide sequence ID" value="NZ_JAAIIJ010000017.1"/>
</dbReference>
<dbReference type="Pfam" id="PF02518">
    <property type="entry name" value="HATPase_c"/>
    <property type="match status" value="1"/>
</dbReference>
<evidence type="ECO:0000256" key="1">
    <source>
        <dbReference type="ARBA" id="ARBA00000085"/>
    </source>
</evidence>
<evidence type="ECO:0000256" key="2">
    <source>
        <dbReference type="ARBA" id="ARBA00012438"/>
    </source>
</evidence>
<comment type="caution">
    <text evidence="11">The sequence shown here is derived from an EMBL/GenBank/DDBJ whole genome shotgun (WGS) entry which is preliminary data.</text>
</comment>
<evidence type="ECO:0000256" key="4">
    <source>
        <dbReference type="ARBA" id="ARBA00022679"/>
    </source>
</evidence>
<dbReference type="InterPro" id="IPR004358">
    <property type="entry name" value="Sig_transdc_His_kin-like_C"/>
</dbReference>
<evidence type="ECO:0000313" key="11">
    <source>
        <dbReference type="EMBL" id="NMN02267.1"/>
    </source>
</evidence>